<name>A0A7R9JDV6_TIMCA</name>
<keyword evidence="4" id="KW-1133">Transmembrane helix</keyword>
<keyword evidence="2" id="KW-0812">Transmembrane</keyword>
<accession>A0A7R9JDV6</accession>
<keyword evidence="3" id="KW-0677">Repeat</keyword>
<dbReference type="PANTHER" id="PTHR46730">
    <property type="entry name" value="POLYCYSTIN-1"/>
    <property type="match status" value="1"/>
</dbReference>
<dbReference type="InterPro" id="IPR002859">
    <property type="entry name" value="PKD/REJ-like"/>
</dbReference>
<evidence type="ECO:0000256" key="3">
    <source>
        <dbReference type="ARBA" id="ARBA00022737"/>
    </source>
</evidence>
<proteinExistence type="predicted"/>
<gene>
    <name evidence="8" type="ORF">TCMB3V08_LOCUS9652</name>
</gene>
<organism evidence="8">
    <name type="scientific">Timema californicum</name>
    <name type="common">California timema</name>
    <name type="synonym">Walking stick</name>
    <dbReference type="NCBI Taxonomy" id="61474"/>
    <lineage>
        <taxon>Eukaryota</taxon>
        <taxon>Metazoa</taxon>
        <taxon>Ecdysozoa</taxon>
        <taxon>Arthropoda</taxon>
        <taxon>Hexapoda</taxon>
        <taxon>Insecta</taxon>
        <taxon>Pterygota</taxon>
        <taxon>Neoptera</taxon>
        <taxon>Polyneoptera</taxon>
        <taxon>Phasmatodea</taxon>
        <taxon>Timematodea</taxon>
        <taxon>Timematoidea</taxon>
        <taxon>Timematidae</taxon>
        <taxon>Timema</taxon>
    </lineage>
</organism>
<reference evidence="8" key="1">
    <citation type="submission" date="2020-11" db="EMBL/GenBank/DDBJ databases">
        <authorList>
            <person name="Tran Van P."/>
        </authorList>
    </citation>
    <scope>NUCLEOTIDE SEQUENCE</scope>
</reference>
<evidence type="ECO:0000313" key="8">
    <source>
        <dbReference type="EMBL" id="CAD7577096.1"/>
    </source>
</evidence>
<evidence type="ECO:0000256" key="6">
    <source>
        <dbReference type="SAM" id="MobiDB-lite"/>
    </source>
</evidence>
<comment type="subcellular location">
    <subcellularLocation>
        <location evidence="1">Membrane</location>
    </subcellularLocation>
</comment>
<evidence type="ECO:0000256" key="4">
    <source>
        <dbReference type="ARBA" id="ARBA00022989"/>
    </source>
</evidence>
<dbReference type="AlphaFoldDB" id="A0A7R9JDV6"/>
<evidence type="ECO:0000256" key="1">
    <source>
        <dbReference type="ARBA" id="ARBA00004370"/>
    </source>
</evidence>
<feature type="region of interest" description="Disordered" evidence="6">
    <location>
        <begin position="59"/>
        <end position="103"/>
    </location>
</feature>
<feature type="compositionally biased region" description="Basic and acidic residues" evidence="6">
    <location>
        <begin position="62"/>
        <end position="75"/>
    </location>
</feature>
<dbReference type="GO" id="GO:0005261">
    <property type="term" value="F:monoatomic cation channel activity"/>
    <property type="evidence" value="ECO:0007669"/>
    <property type="project" value="TreeGrafter"/>
</dbReference>
<evidence type="ECO:0000256" key="2">
    <source>
        <dbReference type="ARBA" id="ARBA00022692"/>
    </source>
</evidence>
<dbReference type="EMBL" id="OE185097">
    <property type="protein sequence ID" value="CAD7577096.1"/>
    <property type="molecule type" value="Genomic_DNA"/>
</dbReference>
<dbReference type="GO" id="GO:0005886">
    <property type="term" value="C:plasma membrane"/>
    <property type="evidence" value="ECO:0007669"/>
    <property type="project" value="TreeGrafter"/>
</dbReference>
<feature type="compositionally biased region" description="Polar residues" evidence="6">
    <location>
        <begin position="90"/>
        <end position="99"/>
    </location>
</feature>
<evidence type="ECO:0000259" key="7">
    <source>
        <dbReference type="Pfam" id="PF02010"/>
    </source>
</evidence>
<feature type="domain" description="PKD/REJ-like" evidence="7">
    <location>
        <begin position="255"/>
        <end position="440"/>
    </location>
</feature>
<sequence>MSIDSTTELPHRSTAVYLPHWFGRDGSWKSGNNASATNVQCHITNCQLANALVVLSSTAEDGGDRGSNLERKPPRVAECQRSSGRYEEVGQSTGQQPDTYQRHHGRFPYCSAVRRGDQEYVRLTPTDIVWLREVELEEVNPHLRGGRVENHLGKTPLTSPDRDSNLDLPVLSSRVQHDKHMMPDIEYKVNVTGTNILGMPGETKYFSIMVAPLNRSESSLELLLLAPDVTYTDSNYYVEAKMSTCRNDLAKQILRYKWSVSTRSEMAKDLNVELQRGRRLKLAAGSLQGGQLYTITCSVKGEVGDSYLAEASMTLRTLTRGIQVVLGTNEVTLGTGQPLELDASQSYDPDMLPGALQFLWCCSRPDGSTCIAPRPGPPVSVESAHAEAFNKPVLALPSGSLAIGDYVFTVHVWKLSSNSTQARTKVSVVRGSPPMIRILPDPRLVHVNPADNATVQAEVSGLRECCRLAWGVVEEPGYQFFDLSGLVGLGDAITLTVDETMELETKETLDR</sequence>
<dbReference type="GO" id="GO:0006816">
    <property type="term" value="P:calcium ion transport"/>
    <property type="evidence" value="ECO:0007669"/>
    <property type="project" value="TreeGrafter"/>
</dbReference>
<evidence type="ECO:0000256" key="5">
    <source>
        <dbReference type="ARBA" id="ARBA00023136"/>
    </source>
</evidence>
<feature type="region of interest" description="Disordered" evidence="6">
    <location>
        <begin position="147"/>
        <end position="167"/>
    </location>
</feature>
<protein>
    <submittedName>
        <fullName evidence="8">(California timema) hypothetical protein</fullName>
    </submittedName>
</protein>
<dbReference type="Pfam" id="PF02010">
    <property type="entry name" value="REJ"/>
    <property type="match status" value="1"/>
</dbReference>
<keyword evidence="5" id="KW-0472">Membrane</keyword>
<dbReference type="PANTHER" id="PTHR46730:SF1">
    <property type="entry name" value="PLAT DOMAIN-CONTAINING PROTEIN"/>
    <property type="match status" value="1"/>
</dbReference>